<evidence type="ECO:0000313" key="2">
    <source>
        <dbReference type="Proteomes" id="UP000266861"/>
    </source>
</evidence>
<reference evidence="1 2" key="1">
    <citation type="submission" date="2018-08" db="EMBL/GenBank/DDBJ databases">
        <title>Genome and evolution of the arbuscular mycorrhizal fungus Diversispora epigaea (formerly Glomus versiforme) and its bacterial endosymbionts.</title>
        <authorList>
            <person name="Sun X."/>
            <person name="Fei Z."/>
            <person name="Harrison M."/>
        </authorList>
    </citation>
    <scope>NUCLEOTIDE SEQUENCE [LARGE SCALE GENOMIC DNA]</scope>
    <source>
        <strain evidence="1 2">IT104</strain>
    </source>
</reference>
<dbReference type="Proteomes" id="UP000266861">
    <property type="component" value="Unassembled WGS sequence"/>
</dbReference>
<proteinExistence type="predicted"/>
<accession>A0A397I110</accession>
<gene>
    <name evidence="1" type="ORF">Glove_292g19</name>
</gene>
<name>A0A397I110_9GLOM</name>
<dbReference type="AlphaFoldDB" id="A0A397I110"/>
<protein>
    <submittedName>
        <fullName evidence="1">Uncharacterized protein</fullName>
    </submittedName>
</protein>
<comment type="caution">
    <text evidence="1">The sequence shown here is derived from an EMBL/GenBank/DDBJ whole genome shotgun (WGS) entry which is preliminary data.</text>
</comment>
<evidence type="ECO:0000313" key="1">
    <source>
        <dbReference type="EMBL" id="RHZ68882.1"/>
    </source>
</evidence>
<dbReference type="EMBL" id="PQFF01000266">
    <property type="protein sequence ID" value="RHZ68882.1"/>
    <property type="molecule type" value="Genomic_DNA"/>
</dbReference>
<sequence length="93" mass="10404">MYDFLEKYSELLVKTVDEKITAKLTPTLVTKPSTDELGSNCITPNLSSKSTKSIKGNGLDMPTFVRTLKADATIDNNINSKNNSHEEKTYYKL</sequence>
<keyword evidence="2" id="KW-1185">Reference proteome</keyword>
<organism evidence="1 2">
    <name type="scientific">Diversispora epigaea</name>
    <dbReference type="NCBI Taxonomy" id="1348612"/>
    <lineage>
        <taxon>Eukaryota</taxon>
        <taxon>Fungi</taxon>
        <taxon>Fungi incertae sedis</taxon>
        <taxon>Mucoromycota</taxon>
        <taxon>Glomeromycotina</taxon>
        <taxon>Glomeromycetes</taxon>
        <taxon>Diversisporales</taxon>
        <taxon>Diversisporaceae</taxon>
        <taxon>Diversispora</taxon>
    </lineage>
</organism>